<evidence type="ECO:0000313" key="4">
    <source>
        <dbReference type="Proteomes" id="UP000007100"/>
    </source>
</evidence>
<dbReference type="KEGG" id="amv:ACMV_00640"/>
<dbReference type="EMBL" id="AP012035">
    <property type="protein sequence ID" value="BAJ79396.1"/>
    <property type="molecule type" value="Genomic_DNA"/>
</dbReference>
<dbReference type="GO" id="GO:0015074">
    <property type="term" value="P:DNA integration"/>
    <property type="evidence" value="ECO:0007669"/>
    <property type="project" value="InterPro"/>
</dbReference>
<dbReference type="PANTHER" id="PTHR35004:SF7">
    <property type="entry name" value="INTEGRASE PROTEIN"/>
    <property type="match status" value="1"/>
</dbReference>
<dbReference type="EMBL" id="AP012035">
    <property type="protein sequence ID" value="BAJ79411.1"/>
    <property type="molecule type" value="Genomic_DNA"/>
</dbReference>
<dbReference type="AlphaFoldDB" id="F0J114"/>
<feature type="domain" description="Integrase catalytic" evidence="1">
    <location>
        <begin position="121"/>
        <end position="268"/>
    </location>
</feature>
<evidence type="ECO:0000313" key="2">
    <source>
        <dbReference type="EMBL" id="BAJ79396.1"/>
    </source>
</evidence>
<dbReference type="HOGENOM" id="CLU_020626_2_0_5"/>
<proteinExistence type="predicted"/>
<dbReference type="Pfam" id="PF22483">
    <property type="entry name" value="Mu-transpos_C_2"/>
    <property type="match status" value="1"/>
</dbReference>
<reference evidence="2 4" key="1">
    <citation type="submission" date="2010-12" db="EMBL/GenBank/DDBJ databases">
        <title>Whole genome sequence of Acidiphilium multivorum AIU301.</title>
        <authorList>
            <person name="Narita-Yamada S."/>
            <person name="Nakamura S."/>
            <person name="Ito N."/>
            <person name="Takarada H."/>
            <person name="Katano Y."/>
            <person name="Nakazawa H."/>
            <person name="Hosoyama A."/>
            <person name="Yamada R."/>
            <person name="Fujita N."/>
        </authorList>
    </citation>
    <scope>NUCLEOTIDE SEQUENCE [LARGE SCALE GENOMIC DNA]</scope>
    <source>
        <strain evidence="2">AIU301</strain>
        <strain evidence="4">DSM 11245 / JCM 8867 / AIU301</strain>
    </source>
</reference>
<dbReference type="NCBIfam" id="NF033546">
    <property type="entry name" value="transpos_IS21"/>
    <property type="match status" value="1"/>
</dbReference>
<dbReference type="PROSITE" id="PS50994">
    <property type="entry name" value="INTEGRASE"/>
    <property type="match status" value="1"/>
</dbReference>
<gene>
    <name evidence="2" type="ordered locus">ACMV_00490</name>
    <name evidence="3" type="ordered locus">ACMV_00640</name>
</gene>
<evidence type="ECO:0000313" key="3">
    <source>
        <dbReference type="EMBL" id="BAJ79411.1"/>
    </source>
</evidence>
<dbReference type="PANTHER" id="PTHR35004">
    <property type="entry name" value="TRANSPOSASE RV3428C-RELATED"/>
    <property type="match status" value="1"/>
</dbReference>
<sequence length="499" mass="56054">MYSVEVYAAVRQFVFVEGRSRREAARVFGLNRETVAKICRFSVPPGYRRERPAAKPKLGPFIPVIDAILEADRGAPVKQRHTARRIFERLRDEHGYTGGYTVVKDYVRPARLRLREAFVPLSHPPGHAQVDFGQCIGFIGGVRTVMHVFCMDLPHSDAPFVKAYPAETTEAFLDGHVSAFAFFGGVPLSILYDNTKLAVARILGDGQRTRTRAFTELISHYLFRDRFGRPGKGNDKGKVEGLVKYTQRRFMTPLPHAVSFDALNAALEARCLARQDEHAGRHEETIGERLLRDLAALRVLPAGPFEPCEKKPARVSSTALVRYRMNDYSVPASYAFRDVLVKGFVDRVLVVAGAEVIARHERVYGRGEFIFDPLHYLALIEQKPGALDQAAPLQNWALPEGFQRIRRLLEARMGNRGKREFIQILRLMEVFPETVVSTAVNDAMRLGAIGFDAVKQLVLARVEQRPAQLDLTRYPYLPAAHVRMTSAADYGVLLSRDAA</sequence>
<keyword evidence="4" id="KW-1185">Reference proteome</keyword>
<dbReference type="InterPro" id="IPR054353">
    <property type="entry name" value="IstA-like_C"/>
</dbReference>
<dbReference type="InterPro" id="IPR001584">
    <property type="entry name" value="Integrase_cat-core"/>
</dbReference>
<accession>F0J114</accession>
<protein>
    <submittedName>
        <fullName evidence="2">Putative transposase for insertion sequence element</fullName>
    </submittedName>
</protein>
<dbReference type="OrthoDB" id="2065409at2"/>
<dbReference type="KEGG" id="amv:ACMV_00490"/>
<dbReference type="Proteomes" id="UP000007100">
    <property type="component" value="Chromosome"/>
</dbReference>
<evidence type="ECO:0000259" key="1">
    <source>
        <dbReference type="PROSITE" id="PS50994"/>
    </source>
</evidence>
<dbReference type="RefSeq" id="WP_013639144.1">
    <property type="nucleotide sequence ID" value="NC_015186.1"/>
</dbReference>
<organism evidence="2 4">
    <name type="scientific">Acidiphilium multivorum (strain DSM 11245 / JCM 8867 / NBRC 100883 / AIU 301)</name>
    <dbReference type="NCBI Taxonomy" id="926570"/>
    <lineage>
        <taxon>Bacteria</taxon>
        <taxon>Pseudomonadati</taxon>
        <taxon>Pseudomonadota</taxon>
        <taxon>Alphaproteobacteria</taxon>
        <taxon>Acetobacterales</taxon>
        <taxon>Acidocellaceae</taxon>
        <taxon>Acidiphilium</taxon>
    </lineage>
</organism>
<name>F0J114_ACIMA</name>